<feature type="signal peptide" evidence="2">
    <location>
        <begin position="1"/>
        <end position="15"/>
    </location>
</feature>
<gene>
    <name evidence="5" type="primary">LOC113505906</name>
</gene>
<feature type="domain" description="DUF4794" evidence="3">
    <location>
        <begin position="83"/>
        <end position="133"/>
    </location>
</feature>
<sequence>MKFLVLLCVVFGAMAELPRFRPARFRFQRQELAPTTTDSPTEATTEETGPYPPSGWKPAGEPFTLPNEEPADKPADQYGPPDAPYPPSGWKPQGQAFELPKQTPPATSYGVPDNTYGVPDSTDAPTTDNPQAERLEGPVEVQKSEGTYFVLLPNGQLQRVEFVTENDVQKMKYTARLQLRNPAPLLVIRP</sequence>
<dbReference type="Proteomes" id="UP000322000">
    <property type="component" value="Chromosome 27"/>
</dbReference>
<accession>A0A7E5WVL7</accession>
<keyword evidence="4" id="KW-1185">Reference proteome</keyword>
<dbReference type="KEGG" id="tnl:113505906"/>
<dbReference type="OrthoDB" id="6750008at2759"/>
<name>A0A7E5WVL7_TRINI</name>
<evidence type="ECO:0000259" key="3">
    <source>
        <dbReference type="Pfam" id="PF16042"/>
    </source>
</evidence>
<reference evidence="5" key="1">
    <citation type="submission" date="2025-08" db="UniProtKB">
        <authorList>
            <consortium name="RefSeq"/>
        </authorList>
    </citation>
    <scope>IDENTIFICATION</scope>
</reference>
<protein>
    <submittedName>
        <fullName evidence="5">Uncharacterized protein LOC113505906</fullName>
    </submittedName>
</protein>
<evidence type="ECO:0000256" key="1">
    <source>
        <dbReference type="SAM" id="MobiDB-lite"/>
    </source>
</evidence>
<dbReference type="Pfam" id="PF16042">
    <property type="entry name" value="DUF4794"/>
    <property type="match status" value="2"/>
</dbReference>
<feature type="domain" description="DUF4794" evidence="3">
    <location>
        <begin position="49"/>
        <end position="82"/>
    </location>
</feature>
<evidence type="ECO:0000313" key="4">
    <source>
        <dbReference type="Proteomes" id="UP000322000"/>
    </source>
</evidence>
<evidence type="ECO:0000256" key="2">
    <source>
        <dbReference type="SAM" id="SignalP"/>
    </source>
</evidence>
<evidence type="ECO:0000313" key="5">
    <source>
        <dbReference type="RefSeq" id="XP_026744579.1"/>
    </source>
</evidence>
<feature type="compositionally biased region" description="Low complexity" evidence="1">
    <location>
        <begin position="33"/>
        <end position="48"/>
    </location>
</feature>
<dbReference type="RefSeq" id="XP_026744579.1">
    <property type="nucleotide sequence ID" value="XM_026888778.1"/>
</dbReference>
<dbReference type="InterPro" id="IPR032011">
    <property type="entry name" value="DUF4794"/>
</dbReference>
<dbReference type="GeneID" id="113505906"/>
<feature type="region of interest" description="Disordered" evidence="1">
    <location>
        <begin position="30"/>
        <end position="132"/>
    </location>
</feature>
<dbReference type="AlphaFoldDB" id="A0A7E5WVL7"/>
<proteinExistence type="predicted"/>
<keyword evidence="2" id="KW-0732">Signal</keyword>
<organism evidence="4 5">
    <name type="scientific">Trichoplusia ni</name>
    <name type="common">Cabbage looper</name>
    <dbReference type="NCBI Taxonomy" id="7111"/>
    <lineage>
        <taxon>Eukaryota</taxon>
        <taxon>Metazoa</taxon>
        <taxon>Ecdysozoa</taxon>
        <taxon>Arthropoda</taxon>
        <taxon>Hexapoda</taxon>
        <taxon>Insecta</taxon>
        <taxon>Pterygota</taxon>
        <taxon>Neoptera</taxon>
        <taxon>Endopterygota</taxon>
        <taxon>Lepidoptera</taxon>
        <taxon>Glossata</taxon>
        <taxon>Ditrysia</taxon>
        <taxon>Noctuoidea</taxon>
        <taxon>Noctuidae</taxon>
        <taxon>Plusiinae</taxon>
        <taxon>Trichoplusia</taxon>
    </lineage>
</organism>
<feature type="chain" id="PRO_5028803990" evidence="2">
    <location>
        <begin position="16"/>
        <end position="190"/>
    </location>
</feature>
<dbReference type="InParanoid" id="A0A7E5WVL7"/>